<feature type="domain" description="Cupin type-2" evidence="1">
    <location>
        <begin position="36"/>
        <end position="90"/>
    </location>
</feature>
<evidence type="ECO:0000313" key="3">
    <source>
        <dbReference type="Proteomes" id="UP001596504"/>
    </source>
</evidence>
<dbReference type="InterPro" id="IPR011051">
    <property type="entry name" value="RmlC_Cupin_sf"/>
</dbReference>
<dbReference type="InterPro" id="IPR014710">
    <property type="entry name" value="RmlC-like_jellyroll"/>
</dbReference>
<evidence type="ECO:0000259" key="1">
    <source>
        <dbReference type="Pfam" id="PF07883"/>
    </source>
</evidence>
<reference evidence="3" key="1">
    <citation type="journal article" date="2019" name="Int. J. Syst. Evol. Microbiol.">
        <title>The Global Catalogue of Microorganisms (GCM) 10K type strain sequencing project: providing services to taxonomists for standard genome sequencing and annotation.</title>
        <authorList>
            <consortium name="The Broad Institute Genomics Platform"/>
            <consortium name="The Broad Institute Genome Sequencing Center for Infectious Disease"/>
            <person name="Wu L."/>
            <person name="Ma J."/>
        </authorList>
    </citation>
    <scope>NUCLEOTIDE SEQUENCE [LARGE SCALE GENOMIC DNA]</scope>
    <source>
        <strain evidence="3">WLHS5</strain>
    </source>
</reference>
<dbReference type="RefSeq" id="WP_380672048.1">
    <property type="nucleotide sequence ID" value="NZ_JBHTCJ010000015.1"/>
</dbReference>
<protein>
    <submittedName>
        <fullName evidence="2">Cupin domain-containing protein</fullName>
    </submittedName>
</protein>
<dbReference type="Gene3D" id="2.60.120.10">
    <property type="entry name" value="Jelly Rolls"/>
    <property type="match status" value="1"/>
</dbReference>
<accession>A0ABW2LRS9</accession>
<dbReference type="SUPFAM" id="SSF51182">
    <property type="entry name" value="RmlC-like cupins"/>
    <property type="match status" value="1"/>
</dbReference>
<dbReference type="InterPro" id="IPR013096">
    <property type="entry name" value="Cupin_2"/>
</dbReference>
<organism evidence="2 3">
    <name type="scientific">Saccharopolyspora griseoalba</name>
    <dbReference type="NCBI Taxonomy" id="1431848"/>
    <lineage>
        <taxon>Bacteria</taxon>
        <taxon>Bacillati</taxon>
        <taxon>Actinomycetota</taxon>
        <taxon>Actinomycetes</taxon>
        <taxon>Pseudonocardiales</taxon>
        <taxon>Pseudonocardiaceae</taxon>
        <taxon>Saccharopolyspora</taxon>
    </lineage>
</organism>
<keyword evidence="3" id="KW-1185">Reference proteome</keyword>
<comment type="caution">
    <text evidence="2">The sequence shown here is derived from an EMBL/GenBank/DDBJ whole genome shotgun (WGS) entry which is preliminary data.</text>
</comment>
<gene>
    <name evidence="2" type="ORF">ACFQRI_23310</name>
</gene>
<sequence>MVDRLVFRDGRTVEFVAEGTDERGPYLRIEHRLPAPARQAGPHWHPVIRERWTVRQGRLRFRIDGREVTAGPGESASADSRQVHEFSSETPDVIIDHEIRPPLNHRRMFELWHALDVSGRTTASGVPRNPLALGLLWRAQDGYLAGIPARLQHLVFGSLARLADLLGYERRLPTWR</sequence>
<proteinExistence type="predicted"/>
<dbReference type="EMBL" id="JBHTCJ010000015">
    <property type="protein sequence ID" value="MFC7344348.1"/>
    <property type="molecule type" value="Genomic_DNA"/>
</dbReference>
<dbReference type="Proteomes" id="UP001596504">
    <property type="component" value="Unassembled WGS sequence"/>
</dbReference>
<dbReference type="Pfam" id="PF07883">
    <property type="entry name" value="Cupin_2"/>
    <property type="match status" value="1"/>
</dbReference>
<evidence type="ECO:0000313" key="2">
    <source>
        <dbReference type="EMBL" id="MFC7344348.1"/>
    </source>
</evidence>
<name>A0ABW2LRS9_9PSEU</name>